<dbReference type="Proteomes" id="UP000178999">
    <property type="component" value="Unassembled WGS sequence"/>
</dbReference>
<accession>A0A1F8CTQ2</accession>
<dbReference type="SUPFAM" id="SSF52402">
    <property type="entry name" value="Adenine nucleotide alpha hydrolases-like"/>
    <property type="match status" value="1"/>
</dbReference>
<comment type="similarity">
    <text evidence="6">Belongs to the NAD synthetase family.</text>
</comment>
<dbReference type="EC" id="6.3.1.5" evidence="7"/>
<dbReference type="NCBIfam" id="TIGR00552">
    <property type="entry name" value="nadE"/>
    <property type="match status" value="1"/>
</dbReference>
<dbReference type="InterPro" id="IPR003694">
    <property type="entry name" value="NAD_synthase"/>
</dbReference>
<dbReference type="EMBL" id="MGHY01000018">
    <property type="protein sequence ID" value="OGM79209.1"/>
    <property type="molecule type" value="Genomic_DNA"/>
</dbReference>
<evidence type="ECO:0000259" key="8">
    <source>
        <dbReference type="Pfam" id="PF02540"/>
    </source>
</evidence>
<comment type="pathway">
    <text evidence="1">Cofactor biosynthesis; NAD(+) biosynthesis.</text>
</comment>
<evidence type="ECO:0000313" key="9">
    <source>
        <dbReference type="EMBL" id="OGM79209.1"/>
    </source>
</evidence>
<dbReference type="Pfam" id="PF02540">
    <property type="entry name" value="NAD_synthase"/>
    <property type="match status" value="2"/>
</dbReference>
<evidence type="ECO:0000256" key="5">
    <source>
        <dbReference type="ARBA" id="ARBA00023027"/>
    </source>
</evidence>
<dbReference type="GO" id="GO:0009435">
    <property type="term" value="P:NAD+ biosynthetic process"/>
    <property type="evidence" value="ECO:0007669"/>
    <property type="project" value="UniProtKB-UniPathway"/>
</dbReference>
<evidence type="ECO:0000256" key="7">
    <source>
        <dbReference type="RuleBase" id="RU003812"/>
    </source>
</evidence>
<evidence type="ECO:0000256" key="3">
    <source>
        <dbReference type="ARBA" id="ARBA00022741"/>
    </source>
</evidence>
<protein>
    <recommendedName>
        <fullName evidence="7">NH(3)-dependent NAD(+) synthetase</fullName>
        <ecNumber evidence="7">6.3.1.5</ecNumber>
    </recommendedName>
</protein>
<proteinExistence type="inferred from homology"/>
<keyword evidence="5 6" id="KW-0520">NAD</keyword>
<evidence type="ECO:0000256" key="2">
    <source>
        <dbReference type="ARBA" id="ARBA00022598"/>
    </source>
</evidence>
<evidence type="ECO:0000256" key="1">
    <source>
        <dbReference type="ARBA" id="ARBA00004790"/>
    </source>
</evidence>
<evidence type="ECO:0000256" key="6">
    <source>
        <dbReference type="RuleBase" id="RU003811"/>
    </source>
</evidence>
<dbReference type="CDD" id="cd00553">
    <property type="entry name" value="NAD_synthase"/>
    <property type="match status" value="1"/>
</dbReference>
<dbReference type="InterPro" id="IPR022310">
    <property type="entry name" value="NAD/GMP_synthase"/>
</dbReference>
<dbReference type="PANTHER" id="PTHR23090:SF9">
    <property type="entry name" value="GLUTAMINE-DEPENDENT NAD(+) SYNTHETASE"/>
    <property type="match status" value="1"/>
</dbReference>
<dbReference type="UniPathway" id="UPA00253"/>
<feature type="domain" description="NAD/GMP synthase" evidence="8">
    <location>
        <begin position="138"/>
        <end position="304"/>
    </location>
</feature>
<keyword evidence="3 6" id="KW-0547">Nucleotide-binding</keyword>
<dbReference type="GO" id="GO:0003952">
    <property type="term" value="F:NAD+ synthase (glutamine-hydrolyzing) activity"/>
    <property type="evidence" value="ECO:0007669"/>
    <property type="project" value="InterPro"/>
</dbReference>
<dbReference type="PANTHER" id="PTHR23090">
    <property type="entry name" value="NH 3 /GLUTAMINE-DEPENDENT NAD + SYNTHETASE"/>
    <property type="match status" value="1"/>
</dbReference>
<dbReference type="AlphaFoldDB" id="A0A1F8CTQ2"/>
<reference evidence="9 10" key="1">
    <citation type="journal article" date="2016" name="Nat. Commun.">
        <title>Thousands of microbial genomes shed light on interconnected biogeochemical processes in an aquifer system.</title>
        <authorList>
            <person name="Anantharaman K."/>
            <person name="Brown C.T."/>
            <person name="Hug L.A."/>
            <person name="Sharon I."/>
            <person name="Castelle C.J."/>
            <person name="Probst A.J."/>
            <person name="Thomas B.C."/>
            <person name="Singh A."/>
            <person name="Wilkins M.J."/>
            <person name="Karaoz U."/>
            <person name="Brodie E.L."/>
            <person name="Williams K.H."/>
            <person name="Hubbard S.S."/>
            <person name="Banfield J.F."/>
        </authorList>
    </citation>
    <scope>NUCLEOTIDE SEQUENCE [LARGE SCALE GENOMIC DNA]</scope>
</reference>
<comment type="catalytic activity">
    <reaction evidence="7">
        <text>deamido-NAD(+) + NH4(+) + ATP = AMP + diphosphate + NAD(+) + H(+)</text>
        <dbReference type="Rhea" id="RHEA:21188"/>
        <dbReference type="ChEBI" id="CHEBI:15378"/>
        <dbReference type="ChEBI" id="CHEBI:28938"/>
        <dbReference type="ChEBI" id="CHEBI:30616"/>
        <dbReference type="ChEBI" id="CHEBI:33019"/>
        <dbReference type="ChEBI" id="CHEBI:57540"/>
        <dbReference type="ChEBI" id="CHEBI:58437"/>
        <dbReference type="ChEBI" id="CHEBI:456215"/>
        <dbReference type="EC" id="6.3.1.5"/>
    </reaction>
</comment>
<comment type="caution">
    <text evidence="9">The sequence shown here is derived from an EMBL/GenBank/DDBJ whole genome shotgun (WGS) entry which is preliminary data.</text>
</comment>
<evidence type="ECO:0000313" key="10">
    <source>
        <dbReference type="Proteomes" id="UP000178999"/>
    </source>
</evidence>
<sequence length="314" mass="34921">MITKANFTFGPHGAIRELTGEIAQWWQNAVVRGGVVGLSGGIDSATVIQLMWLAAHNNRSRERVAHVVGVVMPSSANHPMDGAYGIKAAQAAGITHFVFLRESDHYLYVDLFREVDQLHFGSEINLKSLLAEHDLCLVIPIQEVADAMIATVPWVLEDKFHIGNLYSEIRAKILSRIAGDLNLLVMGTGNWDEDYVLGYFTKRGDGAVDNNILGRLPKRLVRLLARVILVPVEIIQRVPTAGLWFGQTDEGELGFSYELAESVWRGIMLNMGYQSIATELGCSMELIEKIVKMNERTQHKRELPLVGGVTLVYR</sequence>
<dbReference type="GO" id="GO:0008795">
    <property type="term" value="F:NAD+ synthase activity"/>
    <property type="evidence" value="ECO:0007669"/>
    <property type="project" value="UniProtKB-EC"/>
</dbReference>
<dbReference type="GO" id="GO:0005524">
    <property type="term" value="F:ATP binding"/>
    <property type="evidence" value="ECO:0007669"/>
    <property type="project" value="UniProtKB-KW"/>
</dbReference>
<name>A0A1F8CTQ2_9BACT</name>
<feature type="domain" description="NAD/GMP synthase" evidence="8">
    <location>
        <begin position="17"/>
        <end position="94"/>
    </location>
</feature>
<gene>
    <name evidence="9" type="ORF">A2382_00285</name>
</gene>
<dbReference type="STRING" id="1802538.A2382_00285"/>
<keyword evidence="2 6" id="KW-0436">Ligase</keyword>
<keyword evidence="4 6" id="KW-0067">ATP-binding</keyword>
<dbReference type="Gene3D" id="3.40.50.620">
    <property type="entry name" value="HUPs"/>
    <property type="match status" value="1"/>
</dbReference>
<dbReference type="InterPro" id="IPR014729">
    <property type="entry name" value="Rossmann-like_a/b/a_fold"/>
</dbReference>
<organism evidence="9 10">
    <name type="scientific">Candidatus Woesebacteria bacterium RIFOXYB1_FULL_38_16</name>
    <dbReference type="NCBI Taxonomy" id="1802538"/>
    <lineage>
        <taxon>Bacteria</taxon>
        <taxon>Candidatus Woeseibacteriota</taxon>
    </lineage>
</organism>
<evidence type="ECO:0000256" key="4">
    <source>
        <dbReference type="ARBA" id="ARBA00022840"/>
    </source>
</evidence>
<dbReference type="GO" id="GO:0005737">
    <property type="term" value="C:cytoplasm"/>
    <property type="evidence" value="ECO:0007669"/>
    <property type="project" value="InterPro"/>
</dbReference>
<dbReference type="GO" id="GO:0004359">
    <property type="term" value="F:glutaminase activity"/>
    <property type="evidence" value="ECO:0007669"/>
    <property type="project" value="InterPro"/>
</dbReference>